<keyword evidence="8" id="KW-0732">Signal</keyword>
<evidence type="ECO:0000256" key="3">
    <source>
        <dbReference type="ARBA" id="ARBA00022448"/>
    </source>
</evidence>
<dbReference type="Pfam" id="PF02321">
    <property type="entry name" value="OEP"/>
    <property type="match status" value="2"/>
</dbReference>
<sequence length="441" mass="49953">MKTFQKLNMGLALLFGVLIAPFASGQQMQERKMTVQELAQSIEANNIQLKLAKASVDIADAKIGAVKTNRLPDIGADMQVFYLSDVSIFDKRFHKIQEVDIHNFGHQFNVSANQLIFAGGKINKSIQLAEMNKTLSENNMEDTDQGVKLNAAELYLNLYNLQNQKRILESNKTLATERTKNAQYYYEEDMITKNELLRAEVLERQLEQAILQVQNAILITNKNLTLFAGLDENVLIVPDISNLDHQIRQEDEVFFREIAFQNNPKLQASDTQIAIAEKNLELTRTDRLPILAGFAGYNASRPQTAGSPMDVYSNTYQVGLNLSYNLESLFKNPKKEAVDKIVIDQAELAKEATRQQIEGEVNAAFKNYHQALEQREVSAINEEAAAENYRITELKYKNQLVTYLEIIDASNIKLQAELQTLDDQTDIILNYVKLLRVTGQL</sequence>
<dbReference type="OrthoDB" id="916581at2"/>
<evidence type="ECO:0000256" key="6">
    <source>
        <dbReference type="ARBA" id="ARBA00023136"/>
    </source>
</evidence>
<evidence type="ECO:0000313" key="9">
    <source>
        <dbReference type="EMBL" id="QAA82035.1"/>
    </source>
</evidence>
<feature type="chain" id="PRO_5019351708" evidence="8">
    <location>
        <begin position="26"/>
        <end position="441"/>
    </location>
</feature>
<proteinExistence type="inferred from homology"/>
<dbReference type="RefSeq" id="WP_128250409.1">
    <property type="nucleotide sequence ID" value="NZ_CP034951.1"/>
</dbReference>
<evidence type="ECO:0000256" key="7">
    <source>
        <dbReference type="ARBA" id="ARBA00023237"/>
    </source>
</evidence>
<dbReference type="InterPro" id="IPR051906">
    <property type="entry name" value="TolC-like"/>
</dbReference>
<evidence type="ECO:0000313" key="10">
    <source>
        <dbReference type="Proteomes" id="UP000285517"/>
    </source>
</evidence>
<name>A0A410G494_9FLAO</name>
<dbReference type="KEGG" id="aev:EI546_10000"/>
<dbReference type="Gene3D" id="1.20.1600.10">
    <property type="entry name" value="Outer membrane efflux proteins (OEP)"/>
    <property type="match status" value="1"/>
</dbReference>
<reference evidence="9 10" key="1">
    <citation type="submission" date="2019-01" db="EMBL/GenBank/DDBJ databases">
        <title>Complete genome sequencing of Aequorivita sp. H23M31.</title>
        <authorList>
            <person name="Bae J.-W."/>
        </authorList>
    </citation>
    <scope>NUCLEOTIDE SEQUENCE [LARGE SCALE GENOMIC DNA]</scope>
    <source>
        <strain evidence="9 10">H23M31</strain>
    </source>
</reference>
<dbReference type="Proteomes" id="UP000285517">
    <property type="component" value="Chromosome"/>
</dbReference>
<keyword evidence="5" id="KW-0812">Transmembrane</keyword>
<keyword evidence="10" id="KW-1185">Reference proteome</keyword>
<evidence type="ECO:0000256" key="2">
    <source>
        <dbReference type="ARBA" id="ARBA00007613"/>
    </source>
</evidence>
<dbReference type="EMBL" id="CP034951">
    <property type="protein sequence ID" value="QAA82035.1"/>
    <property type="molecule type" value="Genomic_DNA"/>
</dbReference>
<feature type="signal peptide" evidence="8">
    <location>
        <begin position="1"/>
        <end position="25"/>
    </location>
</feature>
<keyword evidence="6" id="KW-0472">Membrane</keyword>
<evidence type="ECO:0000256" key="8">
    <source>
        <dbReference type="SAM" id="SignalP"/>
    </source>
</evidence>
<dbReference type="GO" id="GO:0015288">
    <property type="term" value="F:porin activity"/>
    <property type="evidence" value="ECO:0007669"/>
    <property type="project" value="TreeGrafter"/>
</dbReference>
<keyword evidence="3" id="KW-0813">Transport</keyword>
<organism evidence="9 10">
    <name type="scientific">Aequorivita ciconiae</name>
    <dbReference type="NCBI Taxonomy" id="2494375"/>
    <lineage>
        <taxon>Bacteria</taxon>
        <taxon>Pseudomonadati</taxon>
        <taxon>Bacteroidota</taxon>
        <taxon>Flavobacteriia</taxon>
        <taxon>Flavobacteriales</taxon>
        <taxon>Flavobacteriaceae</taxon>
        <taxon>Aequorivita</taxon>
    </lineage>
</organism>
<accession>A0A410G494</accession>
<keyword evidence="4" id="KW-1134">Transmembrane beta strand</keyword>
<evidence type="ECO:0000256" key="4">
    <source>
        <dbReference type="ARBA" id="ARBA00022452"/>
    </source>
</evidence>
<dbReference type="PANTHER" id="PTHR30026:SF20">
    <property type="entry name" value="OUTER MEMBRANE PROTEIN TOLC"/>
    <property type="match status" value="1"/>
</dbReference>
<comment type="subcellular location">
    <subcellularLocation>
        <location evidence="1">Cell outer membrane</location>
    </subcellularLocation>
</comment>
<comment type="similarity">
    <text evidence="2">Belongs to the outer membrane factor (OMF) (TC 1.B.17) family.</text>
</comment>
<evidence type="ECO:0000256" key="5">
    <source>
        <dbReference type="ARBA" id="ARBA00022692"/>
    </source>
</evidence>
<dbReference type="AlphaFoldDB" id="A0A410G494"/>
<dbReference type="GO" id="GO:0015562">
    <property type="term" value="F:efflux transmembrane transporter activity"/>
    <property type="evidence" value="ECO:0007669"/>
    <property type="project" value="InterPro"/>
</dbReference>
<evidence type="ECO:0000256" key="1">
    <source>
        <dbReference type="ARBA" id="ARBA00004442"/>
    </source>
</evidence>
<dbReference type="InterPro" id="IPR003423">
    <property type="entry name" value="OMP_efflux"/>
</dbReference>
<keyword evidence="7" id="KW-0998">Cell outer membrane</keyword>
<dbReference type="GO" id="GO:1990281">
    <property type="term" value="C:efflux pump complex"/>
    <property type="evidence" value="ECO:0007669"/>
    <property type="project" value="TreeGrafter"/>
</dbReference>
<gene>
    <name evidence="9" type="ORF">EI546_10000</name>
</gene>
<dbReference type="PANTHER" id="PTHR30026">
    <property type="entry name" value="OUTER MEMBRANE PROTEIN TOLC"/>
    <property type="match status" value="1"/>
</dbReference>
<protein>
    <submittedName>
        <fullName evidence="9">TolC family protein</fullName>
    </submittedName>
</protein>
<dbReference type="GO" id="GO:0009279">
    <property type="term" value="C:cell outer membrane"/>
    <property type="evidence" value="ECO:0007669"/>
    <property type="project" value="UniProtKB-SubCell"/>
</dbReference>
<dbReference type="SUPFAM" id="SSF56954">
    <property type="entry name" value="Outer membrane efflux proteins (OEP)"/>
    <property type="match status" value="1"/>
</dbReference>